<sequence length="352" mass="41556">MGKSVDAANQELKQKMKKATIMKSTKFQSSQQYDQTVDITSEFKQAELDKIKKQFQRELKSVVETELRQAREARIKQERELRYQRKMKHIEQTQRELYQVQSSHSLNAGQKSQLLPLIPQDISKKLNQDIDESIAYQQFQKEELAQREANKNQFLKEKIIKKQKSEQFKLQKQKEKYDQIMRLRDEKDQQVLIQHELKREKAFRSAANKFLVKKAKQDLFKQFNERKAILMKRIESLKQSVTTSQNPENTALLERMLASCIKEIMDSGDELRVLSRVQTLEKLNNHISRSTSQSELQALLKKKRSKSQISMTQSAQKISFTQAIESARKIEEIVETKQRSKSTLENKKQRYK</sequence>
<organism evidence="1 2">
    <name type="scientific">Halteria grandinella</name>
    <dbReference type="NCBI Taxonomy" id="5974"/>
    <lineage>
        <taxon>Eukaryota</taxon>
        <taxon>Sar</taxon>
        <taxon>Alveolata</taxon>
        <taxon>Ciliophora</taxon>
        <taxon>Intramacronucleata</taxon>
        <taxon>Spirotrichea</taxon>
        <taxon>Stichotrichia</taxon>
        <taxon>Sporadotrichida</taxon>
        <taxon>Halteriidae</taxon>
        <taxon>Halteria</taxon>
    </lineage>
</organism>
<evidence type="ECO:0000313" key="2">
    <source>
        <dbReference type="Proteomes" id="UP000785679"/>
    </source>
</evidence>
<keyword evidence="2" id="KW-1185">Reference proteome</keyword>
<name>A0A8J8P107_HALGN</name>
<dbReference type="EMBL" id="RRYP01003404">
    <property type="protein sequence ID" value="TNV83829.1"/>
    <property type="molecule type" value="Genomic_DNA"/>
</dbReference>
<protein>
    <submittedName>
        <fullName evidence="1">Uncharacterized protein</fullName>
    </submittedName>
</protein>
<reference evidence="1" key="1">
    <citation type="submission" date="2019-06" db="EMBL/GenBank/DDBJ databases">
        <authorList>
            <person name="Zheng W."/>
        </authorList>
    </citation>
    <scope>NUCLEOTIDE SEQUENCE</scope>
    <source>
        <strain evidence="1">QDHG01</strain>
    </source>
</reference>
<gene>
    <name evidence="1" type="ORF">FGO68_gene12537</name>
</gene>
<proteinExistence type="predicted"/>
<evidence type="ECO:0000313" key="1">
    <source>
        <dbReference type="EMBL" id="TNV83829.1"/>
    </source>
</evidence>
<dbReference type="AlphaFoldDB" id="A0A8J8P107"/>
<accession>A0A8J8P107</accession>
<dbReference type="Proteomes" id="UP000785679">
    <property type="component" value="Unassembled WGS sequence"/>
</dbReference>
<comment type="caution">
    <text evidence="1">The sequence shown here is derived from an EMBL/GenBank/DDBJ whole genome shotgun (WGS) entry which is preliminary data.</text>
</comment>